<dbReference type="GeneID" id="19271562"/>
<sequence>MVRIWAVDTGTLQRTIEAETRTLSFDPLGDKIRTDSRIFDLQSQSRASQDPQDVPFGPEYIQETSSLVASSVALGISNDRTWITHNSERVMWIPPIHRPESHDVFESTIALGGVSGQITILRFSESHLNAFLS</sequence>
<keyword evidence="2" id="KW-1185">Reference proteome</keyword>
<evidence type="ECO:0000313" key="1">
    <source>
        <dbReference type="EMBL" id="ETS81547.1"/>
    </source>
</evidence>
<gene>
    <name evidence="1" type="ORF">PFICI_06549</name>
</gene>
<dbReference type="HOGENOM" id="CLU_1907398_0_0_1"/>
<dbReference type="OrthoDB" id="4573777at2759"/>
<proteinExistence type="predicted"/>
<organism evidence="1 2">
    <name type="scientific">Pestalotiopsis fici (strain W106-1 / CGMCC3.15140)</name>
    <dbReference type="NCBI Taxonomy" id="1229662"/>
    <lineage>
        <taxon>Eukaryota</taxon>
        <taxon>Fungi</taxon>
        <taxon>Dikarya</taxon>
        <taxon>Ascomycota</taxon>
        <taxon>Pezizomycotina</taxon>
        <taxon>Sordariomycetes</taxon>
        <taxon>Xylariomycetidae</taxon>
        <taxon>Amphisphaeriales</taxon>
        <taxon>Sporocadaceae</taxon>
        <taxon>Pestalotiopsis</taxon>
    </lineage>
</organism>
<dbReference type="InParanoid" id="W3X817"/>
<dbReference type="Proteomes" id="UP000030651">
    <property type="component" value="Unassembled WGS sequence"/>
</dbReference>
<dbReference type="EMBL" id="KI912112">
    <property type="protein sequence ID" value="ETS81547.1"/>
    <property type="molecule type" value="Genomic_DNA"/>
</dbReference>
<evidence type="ECO:0000313" key="2">
    <source>
        <dbReference type="Proteomes" id="UP000030651"/>
    </source>
</evidence>
<dbReference type="RefSeq" id="XP_007833321.1">
    <property type="nucleotide sequence ID" value="XM_007835130.1"/>
</dbReference>
<dbReference type="STRING" id="1229662.W3X817"/>
<reference evidence="2" key="1">
    <citation type="journal article" date="2015" name="BMC Genomics">
        <title>Genomic and transcriptomic analysis of the endophytic fungus Pestalotiopsis fici reveals its lifestyle and high potential for synthesis of natural products.</title>
        <authorList>
            <person name="Wang X."/>
            <person name="Zhang X."/>
            <person name="Liu L."/>
            <person name="Xiang M."/>
            <person name="Wang W."/>
            <person name="Sun X."/>
            <person name="Che Y."/>
            <person name="Guo L."/>
            <person name="Liu G."/>
            <person name="Guo L."/>
            <person name="Wang C."/>
            <person name="Yin W.B."/>
            <person name="Stadler M."/>
            <person name="Zhang X."/>
            <person name="Liu X."/>
        </authorList>
    </citation>
    <scope>NUCLEOTIDE SEQUENCE [LARGE SCALE GENOMIC DNA]</scope>
    <source>
        <strain evidence="2">W106-1 / CGMCC3.15140</strain>
    </source>
</reference>
<dbReference type="KEGG" id="pfy:PFICI_06549"/>
<accession>W3X817</accession>
<protein>
    <submittedName>
        <fullName evidence="1">Uncharacterized protein</fullName>
    </submittedName>
</protein>
<dbReference type="AlphaFoldDB" id="W3X817"/>
<name>W3X817_PESFW</name>